<protein>
    <recommendedName>
        <fullName evidence="2">Ubiquitin-fold modifier-conjugating enzyme 1</fullName>
    </recommendedName>
</protein>
<dbReference type="GeneID" id="103375242"/>
<dbReference type="RefSeq" id="XP_008303682.1">
    <property type="nucleotide sequence ID" value="XM_008305460.1"/>
</dbReference>
<dbReference type="Pfam" id="PF08694">
    <property type="entry name" value="UFC1"/>
    <property type="match status" value="1"/>
</dbReference>
<dbReference type="InterPro" id="IPR016135">
    <property type="entry name" value="UBQ-conjugating_enzyme/RWD"/>
</dbReference>
<evidence type="ECO:0000256" key="3">
    <source>
        <dbReference type="ARBA" id="ARBA00022786"/>
    </source>
</evidence>
<evidence type="ECO:0000313" key="6">
    <source>
        <dbReference type="RefSeq" id="XP_008303682.1"/>
    </source>
</evidence>
<dbReference type="PANTHER" id="PTHR12921">
    <property type="entry name" value="UBIQUITIN-FOLD MODIFIER-CONJUGATING ENZYME 1"/>
    <property type="match status" value="1"/>
</dbReference>
<evidence type="ECO:0000256" key="2">
    <source>
        <dbReference type="ARBA" id="ARBA00013306"/>
    </source>
</evidence>
<dbReference type="SUPFAM" id="SSF54495">
    <property type="entry name" value="UBC-like"/>
    <property type="match status" value="1"/>
</dbReference>
<dbReference type="CDD" id="cd11686">
    <property type="entry name" value="UBCc_UFC1"/>
    <property type="match status" value="1"/>
</dbReference>
<name>A0A9Y4U211_9TELE</name>
<dbReference type="GO" id="GO:1990592">
    <property type="term" value="P:protein K69-linked ufmylation"/>
    <property type="evidence" value="ECO:0007669"/>
    <property type="project" value="TreeGrafter"/>
</dbReference>
<dbReference type="PANTHER" id="PTHR12921:SF0">
    <property type="entry name" value="UBIQUITIN-FOLD MODIFIER-CONJUGATING ENZYME 1"/>
    <property type="match status" value="1"/>
</dbReference>
<dbReference type="GO" id="GO:0005737">
    <property type="term" value="C:cytoplasm"/>
    <property type="evidence" value="ECO:0007669"/>
    <property type="project" value="TreeGrafter"/>
</dbReference>
<sequence length="250" mass="28457">MSDVHHSVFDSVHSDHVLTNEHSVAFTLKTRCRKCSLLTEQLPVGVSPEVHVTLGTERSEPDRLRQNSGLTVYLRDSRPNMADEATRRAVSQIPMLKTHAGPRDRALWPQRLKEEYQALIRFVEQNKAADNDWFRLESNADGTRWTGTCWFVHELLRYEFRLEFDIPVTYPDTAPEVAVPELDGKTAKMYRGGRICLTDHFAPLWARNAPRFGLAHLMALGLGPWLAVEVPDLIGKGLVVHKERPREAAE</sequence>
<evidence type="ECO:0000313" key="5">
    <source>
        <dbReference type="Proteomes" id="UP000694891"/>
    </source>
</evidence>
<comment type="similarity">
    <text evidence="1">Belongs to the ubiquitin-conjugating enzyme family. UFC1 subfamily.</text>
</comment>
<keyword evidence="3" id="KW-0833">Ubl conjugation pathway</keyword>
<reference evidence="6" key="1">
    <citation type="submission" date="2025-08" db="UniProtKB">
        <authorList>
            <consortium name="RefSeq"/>
        </authorList>
    </citation>
    <scope>IDENTIFICATION</scope>
</reference>
<dbReference type="InterPro" id="IPR014806">
    <property type="entry name" value="Ufc1"/>
</dbReference>
<dbReference type="AlphaFoldDB" id="A0A9Y4U211"/>
<evidence type="ECO:0000256" key="4">
    <source>
        <dbReference type="ARBA" id="ARBA00045718"/>
    </source>
</evidence>
<evidence type="ECO:0000256" key="1">
    <source>
        <dbReference type="ARBA" id="ARBA00008451"/>
    </source>
</evidence>
<dbReference type="Proteomes" id="UP000694891">
    <property type="component" value="Unplaced"/>
</dbReference>
<keyword evidence="5" id="KW-1185">Reference proteome</keyword>
<dbReference type="Gene3D" id="3.10.110.10">
    <property type="entry name" value="Ubiquitin Conjugating Enzyme"/>
    <property type="match status" value="1"/>
</dbReference>
<gene>
    <name evidence="6" type="primary">ufc1</name>
</gene>
<dbReference type="GO" id="GO:0061657">
    <property type="term" value="F:UFM1 conjugating enzyme activity"/>
    <property type="evidence" value="ECO:0007669"/>
    <property type="project" value="InterPro"/>
</dbReference>
<comment type="function">
    <text evidence="4">E2-like enzyme which specifically catalyzes the second step in ufmylation. Accepts the ubiquitin-like modifier UFM1 from the E1 enzyme UBA5 and forms an intermediate with UFM1 via a thioester linkage. Ufmylation is involved in various processes, such as ribosome recycling, response to DNA damage, interferon response or reticulophagy (also called ER-phagy).</text>
</comment>
<organism evidence="5 6">
    <name type="scientific">Stegastes partitus</name>
    <name type="common">bicolor damselfish</name>
    <dbReference type="NCBI Taxonomy" id="144197"/>
    <lineage>
        <taxon>Eukaryota</taxon>
        <taxon>Metazoa</taxon>
        <taxon>Chordata</taxon>
        <taxon>Craniata</taxon>
        <taxon>Vertebrata</taxon>
        <taxon>Euteleostomi</taxon>
        <taxon>Actinopterygii</taxon>
        <taxon>Neopterygii</taxon>
        <taxon>Teleostei</taxon>
        <taxon>Neoteleostei</taxon>
        <taxon>Acanthomorphata</taxon>
        <taxon>Ovalentaria</taxon>
        <taxon>Pomacentridae</taxon>
        <taxon>Stegastes</taxon>
    </lineage>
</organism>
<dbReference type="CTD" id="51506"/>
<proteinExistence type="inferred from homology"/>
<accession>A0A9Y4U211</accession>